<protein>
    <submittedName>
        <fullName evidence="1">Uncharacterized protein</fullName>
    </submittedName>
</protein>
<proteinExistence type="predicted"/>
<dbReference type="Proteomes" id="UP000032142">
    <property type="component" value="Unassembled WGS sequence"/>
</dbReference>
<reference evidence="2" key="1">
    <citation type="submission" date="2014-09" db="EMBL/GenBank/DDBJ databases">
        <authorList>
            <person name="Mudge J."/>
            <person name="Ramaraj T."/>
            <person name="Lindquist I.E."/>
            <person name="Bharti A.K."/>
            <person name="Sundararajan A."/>
            <person name="Cameron C.T."/>
            <person name="Woodward J.E."/>
            <person name="May G.D."/>
            <person name="Brubaker C."/>
            <person name="Broadhvest J."/>
            <person name="Wilkins T.A."/>
        </authorList>
    </citation>
    <scope>NUCLEOTIDE SEQUENCE</scope>
    <source>
        <strain evidence="2">cv. AKA8401</strain>
    </source>
</reference>
<evidence type="ECO:0000313" key="2">
    <source>
        <dbReference type="Proteomes" id="UP000032142"/>
    </source>
</evidence>
<gene>
    <name evidence="1" type="ORF">F383_27780</name>
</gene>
<evidence type="ECO:0000313" key="1">
    <source>
        <dbReference type="EMBL" id="KHG22104.1"/>
    </source>
</evidence>
<name>A0A0B0PCI5_GOSAR</name>
<accession>A0A0B0PCI5</accession>
<sequence>MAFARNMYTIDSSSAMAGTSHLSKGSSTFF</sequence>
<organism evidence="1 2">
    <name type="scientific">Gossypium arboreum</name>
    <name type="common">Tree cotton</name>
    <name type="synonym">Gossypium nanking</name>
    <dbReference type="NCBI Taxonomy" id="29729"/>
    <lineage>
        <taxon>Eukaryota</taxon>
        <taxon>Viridiplantae</taxon>
        <taxon>Streptophyta</taxon>
        <taxon>Embryophyta</taxon>
        <taxon>Tracheophyta</taxon>
        <taxon>Spermatophyta</taxon>
        <taxon>Magnoliopsida</taxon>
        <taxon>eudicotyledons</taxon>
        <taxon>Gunneridae</taxon>
        <taxon>Pentapetalae</taxon>
        <taxon>rosids</taxon>
        <taxon>malvids</taxon>
        <taxon>Malvales</taxon>
        <taxon>Malvaceae</taxon>
        <taxon>Malvoideae</taxon>
        <taxon>Gossypium</taxon>
    </lineage>
</organism>
<keyword evidence="2" id="KW-1185">Reference proteome</keyword>
<dbReference type="EMBL" id="KN420654">
    <property type="protein sequence ID" value="KHG22104.1"/>
    <property type="molecule type" value="Genomic_DNA"/>
</dbReference>
<dbReference type="AlphaFoldDB" id="A0A0B0PCI5"/>